<dbReference type="Proteomes" id="UP001157418">
    <property type="component" value="Unassembled WGS sequence"/>
</dbReference>
<dbReference type="AlphaFoldDB" id="A0AAU9LSW1"/>
<sequence>MANKDSSVFDASPITRMQNLEGTQHIKTVVRKKRVMPEDQGEKGVTSQKELIAEELEIEVFKFFKSFRAMRKQKAEKDRLKTLKEKEWDLVSIHTCQTEDSEKTGIKTKKSKIMEAWQYSQAFKNIKFRSPFTNVINETLIPKGLKGPKVLSYDRTGDHDDHVSNFQWAIKIIPLDPKLWSL</sequence>
<accession>A0AAU9LSW1</accession>
<name>A0AAU9LSW1_9ASTR</name>
<reference evidence="1 2" key="1">
    <citation type="submission" date="2022-01" db="EMBL/GenBank/DDBJ databases">
        <authorList>
            <person name="Xiong W."/>
            <person name="Schranz E."/>
        </authorList>
    </citation>
    <scope>NUCLEOTIDE SEQUENCE [LARGE SCALE GENOMIC DNA]</scope>
</reference>
<gene>
    <name evidence="1" type="ORF">LVIROSA_LOCUS4436</name>
</gene>
<proteinExistence type="predicted"/>
<evidence type="ECO:0000313" key="1">
    <source>
        <dbReference type="EMBL" id="CAH1416687.1"/>
    </source>
</evidence>
<dbReference type="EMBL" id="CAKMRJ010000002">
    <property type="protein sequence ID" value="CAH1416687.1"/>
    <property type="molecule type" value="Genomic_DNA"/>
</dbReference>
<organism evidence="1 2">
    <name type="scientific">Lactuca virosa</name>
    <dbReference type="NCBI Taxonomy" id="75947"/>
    <lineage>
        <taxon>Eukaryota</taxon>
        <taxon>Viridiplantae</taxon>
        <taxon>Streptophyta</taxon>
        <taxon>Embryophyta</taxon>
        <taxon>Tracheophyta</taxon>
        <taxon>Spermatophyta</taxon>
        <taxon>Magnoliopsida</taxon>
        <taxon>eudicotyledons</taxon>
        <taxon>Gunneridae</taxon>
        <taxon>Pentapetalae</taxon>
        <taxon>asterids</taxon>
        <taxon>campanulids</taxon>
        <taxon>Asterales</taxon>
        <taxon>Asteraceae</taxon>
        <taxon>Cichorioideae</taxon>
        <taxon>Cichorieae</taxon>
        <taxon>Lactucinae</taxon>
        <taxon>Lactuca</taxon>
    </lineage>
</organism>
<keyword evidence="2" id="KW-1185">Reference proteome</keyword>
<comment type="caution">
    <text evidence="1">The sequence shown here is derived from an EMBL/GenBank/DDBJ whole genome shotgun (WGS) entry which is preliminary data.</text>
</comment>
<protein>
    <submittedName>
        <fullName evidence="1">Uncharacterized protein</fullName>
    </submittedName>
</protein>
<evidence type="ECO:0000313" key="2">
    <source>
        <dbReference type="Proteomes" id="UP001157418"/>
    </source>
</evidence>